<accession>A0A9P5NI25</accession>
<feature type="transmembrane region" description="Helical" evidence="1">
    <location>
        <begin position="186"/>
        <end position="203"/>
    </location>
</feature>
<keyword evidence="1" id="KW-0472">Membrane</keyword>
<feature type="transmembrane region" description="Helical" evidence="1">
    <location>
        <begin position="20"/>
        <end position="37"/>
    </location>
</feature>
<dbReference type="OrthoDB" id="2988301at2759"/>
<feature type="non-terminal residue" evidence="2">
    <location>
        <position position="239"/>
    </location>
</feature>
<proteinExistence type="predicted"/>
<feature type="transmembrane region" description="Helical" evidence="1">
    <location>
        <begin position="162"/>
        <end position="180"/>
    </location>
</feature>
<feature type="transmembrane region" description="Helical" evidence="1">
    <location>
        <begin position="120"/>
        <end position="142"/>
    </location>
</feature>
<evidence type="ECO:0000313" key="2">
    <source>
        <dbReference type="EMBL" id="KAF8884762.1"/>
    </source>
</evidence>
<dbReference type="EMBL" id="JADNYJ010000106">
    <property type="protein sequence ID" value="KAF8884762.1"/>
    <property type="molecule type" value="Genomic_DNA"/>
</dbReference>
<organism evidence="2 3">
    <name type="scientific">Gymnopilus junonius</name>
    <name type="common">Spectacular rustgill mushroom</name>
    <name type="synonym">Gymnopilus spectabilis subsp. junonius</name>
    <dbReference type="NCBI Taxonomy" id="109634"/>
    <lineage>
        <taxon>Eukaryota</taxon>
        <taxon>Fungi</taxon>
        <taxon>Dikarya</taxon>
        <taxon>Basidiomycota</taxon>
        <taxon>Agaricomycotina</taxon>
        <taxon>Agaricomycetes</taxon>
        <taxon>Agaricomycetidae</taxon>
        <taxon>Agaricales</taxon>
        <taxon>Agaricineae</taxon>
        <taxon>Hymenogastraceae</taxon>
        <taxon>Gymnopilus</taxon>
    </lineage>
</organism>
<sequence>MLLILVTAALSRNVNRLSTWYSFCMSWIISTFSYSLLSLTGQQLTEPNFGLRFTQALLIYSVPPTTSATTLALLLHLVIGPYLLLLTIFIGVALKSLIFAQGRSGTYCNLRNPHDEWLRISMIVVAVISVGIIWFKLVAWLYHNFRSLRRDSAAFGHILRGVLFTFTGSVTFVTALVLAISDDHNLTFDLIIAFFPVLALFIFGSQKDLLQVWTSWRLPHRENIQNLSSGKNMSERVTN</sequence>
<dbReference type="AlphaFoldDB" id="A0A9P5NI25"/>
<keyword evidence="3" id="KW-1185">Reference proteome</keyword>
<name>A0A9P5NI25_GYMJU</name>
<feature type="transmembrane region" description="Helical" evidence="1">
    <location>
        <begin position="82"/>
        <end position="100"/>
    </location>
</feature>
<dbReference type="Proteomes" id="UP000724874">
    <property type="component" value="Unassembled WGS sequence"/>
</dbReference>
<comment type="caution">
    <text evidence="2">The sequence shown here is derived from an EMBL/GenBank/DDBJ whole genome shotgun (WGS) entry which is preliminary data.</text>
</comment>
<protein>
    <submittedName>
        <fullName evidence="2">Uncharacterized protein</fullName>
    </submittedName>
</protein>
<reference evidence="2" key="1">
    <citation type="submission" date="2020-11" db="EMBL/GenBank/DDBJ databases">
        <authorList>
            <consortium name="DOE Joint Genome Institute"/>
            <person name="Ahrendt S."/>
            <person name="Riley R."/>
            <person name="Andreopoulos W."/>
            <person name="LaButti K."/>
            <person name="Pangilinan J."/>
            <person name="Ruiz-duenas F.J."/>
            <person name="Barrasa J.M."/>
            <person name="Sanchez-Garcia M."/>
            <person name="Camarero S."/>
            <person name="Miyauchi S."/>
            <person name="Serrano A."/>
            <person name="Linde D."/>
            <person name="Babiker R."/>
            <person name="Drula E."/>
            <person name="Ayuso-Fernandez I."/>
            <person name="Pacheco R."/>
            <person name="Padilla G."/>
            <person name="Ferreira P."/>
            <person name="Barriuso J."/>
            <person name="Kellner H."/>
            <person name="Castanera R."/>
            <person name="Alfaro M."/>
            <person name="Ramirez L."/>
            <person name="Pisabarro A.G."/>
            <person name="Kuo A."/>
            <person name="Tritt A."/>
            <person name="Lipzen A."/>
            <person name="He G."/>
            <person name="Yan M."/>
            <person name="Ng V."/>
            <person name="Cullen D."/>
            <person name="Martin F."/>
            <person name="Rosso M.-N."/>
            <person name="Henrissat B."/>
            <person name="Hibbett D."/>
            <person name="Martinez A.T."/>
            <person name="Grigoriev I.V."/>
        </authorList>
    </citation>
    <scope>NUCLEOTIDE SEQUENCE</scope>
    <source>
        <strain evidence="2">AH 44721</strain>
    </source>
</reference>
<gene>
    <name evidence="2" type="ORF">CPB84DRAFT_1789000</name>
</gene>
<evidence type="ECO:0000313" key="3">
    <source>
        <dbReference type="Proteomes" id="UP000724874"/>
    </source>
</evidence>
<keyword evidence="1" id="KW-0812">Transmembrane</keyword>
<evidence type="ECO:0000256" key="1">
    <source>
        <dbReference type="SAM" id="Phobius"/>
    </source>
</evidence>
<keyword evidence="1" id="KW-1133">Transmembrane helix</keyword>